<organism evidence="3 4">
    <name type="scientific">Exidia glandulosa HHB12029</name>
    <dbReference type="NCBI Taxonomy" id="1314781"/>
    <lineage>
        <taxon>Eukaryota</taxon>
        <taxon>Fungi</taxon>
        <taxon>Dikarya</taxon>
        <taxon>Basidiomycota</taxon>
        <taxon>Agaricomycotina</taxon>
        <taxon>Agaricomycetes</taxon>
        <taxon>Auriculariales</taxon>
        <taxon>Exidiaceae</taxon>
        <taxon>Exidia</taxon>
    </lineage>
</organism>
<dbReference type="PANTHER" id="PTHR40124">
    <property type="match status" value="1"/>
</dbReference>
<dbReference type="InParanoid" id="A0A165L5I0"/>
<sequence length="289" mass="30422">MDVGEFVAGDVKGSWNPSGDPLGGFGLYFAGPGDIWDGHDEILFSYAVFFPEGFQFNKGGKLPGPYGGTDPEISLGCTGGRQASRDKCFDLRLMWRTDGAGEIYAYLPEVQGNTDAGNALEGTVIDNSYGMSLARGAFNFTTGDWTVVAERVKLNTPGQANGELELWADGKSVIHATNLTIRTDAASTFRGVHFQTFFGGSTNDWASPVDQYAYFAEVSGAVLAANASPEEKKAAYPLRTTPLPSNSSTTPGNSTQVGPDGDGKGAAGALAPFSALLVLVGTSMFQLLI</sequence>
<evidence type="ECO:0000313" key="3">
    <source>
        <dbReference type="EMBL" id="KZV97378.1"/>
    </source>
</evidence>
<evidence type="ECO:0000259" key="2">
    <source>
        <dbReference type="Pfam" id="PF21294"/>
    </source>
</evidence>
<feature type="region of interest" description="Disordered" evidence="1">
    <location>
        <begin position="236"/>
        <end position="263"/>
    </location>
</feature>
<proteinExistence type="predicted"/>
<accession>A0A165L5I0</accession>
<dbReference type="PANTHER" id="PTHR40124:SF1">
    <property type="entry name" value="DISAGGREGATASE RELATED REPEAT PROTEIN"/>
    <property type="match status" value="1"/>
</dbReference>
<name>A0A165L5I0_EXIGL</name>
<dbReference type="EMBL" id="KV425931">
    <property type="protein sequence ID" value="KZV97378.1"/>
    <property type="molecule type" value="Genomic_DNA"/>
</dbReference>
<reference evidence="3 4" key="1">
    <citation type="journal article" date="2016" name="Mol. Biol. Evol.">
        <title>Comparative Genomics of Early-Diverging Mushroom-Forming Fungi Provides Insights into the Origins of Lignocellulose Decay Capabilities.</title>
        <authorList>
            <person name="Nagy L.G."/>
            <person name="Riley R."/>
            <person name="Tritt A."/>
            <person name="Adam C."/>
            <person name="Daum C."/>
            <person name="Floudas D."/>
            <person name="Sun H."/>
            <person name="Yadav J.S."/>
            <person name="Pangilinan J."/>
            <person name="Larsson K.H."/>
            <person name="Matsuura K."/>
            <person name="Barry K."/>
            <person name="Labutti K."/>
            <person name="Kuo R."/>
            <person name="Ohm R.A."/>
            <person name="Bhattacharya S.S."/>
            <person name="Shirouzu T."/>
            <person name="Yoshinaga Y."/>
            <person name="Martin F.M."/>
            <person name="Grigoriev I.V."/>
            <person name="Hibbett D.S."/>
        </authorList>
    </citation>
    <scope>NUCLEOTIDE SEQUENCE [LARGE SCALE GENOMIC DNA]</scope>
    <source>
        <strain evidence="3 4">HHB12029</strain>
    </source>
</reference>
<dbReference type="OrthoDB" id="3337916at2759"/>
<dbReference type="InterPro" id="IPR048958">
    <property type="entry name" value="Polysacc_lyase_14"/>
</dbReference>
<dbReference type="Gene3D" id="2.60.120.200">
    <property type="match status" value="1"/>
</dbReference>
<feature type="domain" description="Polysaccharide lyase 14" evidence="2">
    <location>
        <begin position="12"/>
        <end position="217"/>
    </location>
</feature>
<evidence type="ECO:0000256" key="1">
    <source>
        <dbReference type="SAM" id="MobiDB-lite"/>
    </source>
</evidence>
<gene>
    <name evidence="3" type="ORF">EXIGLDRAFT_379233</name>
</gene>
<dbReference type="Proteomes" id="UP000077266">
    <property type="component" value="Unassembled WGS sequence"/>
</dbReference>
<keyword evidence="4" id="KW-1185">Reference proteome</keyword>
<protein>
    <recommendedName>
        <fullName evidence="2">Polysaccharide lyase 14 domain-containing protein</fullName>
    </recommendedName>
</protein>
<feature type="compositionally biased region" description="Low complexity" evidence="1">
    <location>
        <begin position="237"/>
        <end position="259"/>
    </location>
</feature>
<dbReference type="Pfam" id="PF21294">
    <property type="entry name" value="Polysacc_lyase_14"/>
    <property type="match status" value="1"/>
</dbReference>
<dbReference type="AlphaFoldDB" id="A0A165L5I0"/>
<evidence type="ECO:0000313" key="4">
    <source>
        <dbReference type="Proteomes" id="UP000077266"/>
    </source>
</evidence>